<sequence>METYQPTTRMAKALRLGMLQATRQWLAEAAREHPGATPEELLELITDEALAAELELERYDELDTSRPLLPSRNLP</sequence>
<evidence type="ECO:0000313" key="2">
    <source>
        <dbReference type="Proteomes" id="UP001612915"/>
    </source>
</evidence>
<keyword evidence="2" id="KW-1185">Reference proteome</keyword>
<reference evidence="1 2" key="1">
    <citation type="submission" date="2024-10" db="EMBL/GenBank/DDBJ databases">
        <title>The Natural Products Discovery Center: Release of the First 8490 Sequenced Strains for Exploring Actinobacteria Biosynthetic Diversity.</title>
        <authorList>
            <person name="Kalkreuter E."/>
            <person name="Kautsar S.A."/>
            <person name="Yang D."/>
            <person name="Bader C.D."/>
            <person name="Teijaro C.N."/>
            <person name="Fluegel L."/>
            <person name="Davis C.M."/>
            <person name="Simpson J.R."/>
            <person name="Lauterbach L."/>
            <person name="Steele A.D."/>
            <person name="Gui C."/>
            <person name="Meng S."/>
            <person name="Li G."/>
            <person name="Viehrig K."/>
            <person name="Ye F."/>
            <person name="Su P."/>
            <person name="Kiefer A.F."/>
            <person name="Nichols A."/>
            <person name="Cepeda A.J."/>
            <person name="Yan W."/>
            <person name="Fan B."/>
            <person name="Jiang Y."/>
            <person name="Adhikari A."/>
            <person name="Zheng C.-J."/>
            <person name="Schuster L."/>
            <person name="Cowan T.M."/>
            <person name="Smanski M.J."/>
            <person name="Chevrette M.G."/>
            <person name="De Carvalho L.P.S."/>
            <person name="Shen B."/>
        </authorList>
    </citation>
    <scope>NUCLEOTIDE SEQUENCE [LARGE SCALE GENOMIC DNA]</scope>
    <source>
        <strain evidence="1 2">NPDC049639</strain>
    </source>
</reference>
<dbReference type="Proteomes" id="UP001612915">
    <property type="component" value="Unassembled WGS sequence"/>
</dbReference>
<dbReference type="EMBL" id="JBITLV010000001">
    <property type="protein sequence ID" value="MFI7586167.1"/>
    <property type="molecule type" value="Genomic_DNA"/>
</dbReference>
<organism evidence="1 2">
    <name type="scientific">Spongisporangium articulatum</name>
    <dbReference type="NCBI Taxonomy" id="3362603"/>
    <lineage>
        <taxon>Bacteria</taxon>
        <taxon>Bacillati</taxon>
        <taxon>Actinomycetota</taxon>
        <taxon>Actinomycetes</taxon>
        <taxon>Kineosporiales</taxon>
        <taxon>Kineosporiaceae</taxon>
        <taxon>Spongisporangium</taxon>
    </lineage>
</organism>
<evidence type="ECO:0000313" key="1">
    <source>
        <dbReference type="EMBL" id="MFI7586167.1"/>
    </source>
</evidence>
<accession>A0ABW8AII0</accession>
<proteinExistence type="predicted"/>
<protein>
    <submittedName>
        <fullName evidence="1">Uncharacterized protein</fullName>
    </submittedName>
</protein>
<dbReference type="RefSeq" id="WP_398275338.1">
    <property type="nucleotide sequence ID" value="NZ_JBITLV010000001.1"/>
</dbReference>
<name>A0ABW8AII0_9ACTN</name>
<gene>
    <name evidence="1" type="ORF">ACIB24_03735</name>
</gene>
<comment type="caution">
    <text evidence="1">The sequence shown here is derived from an EMBL/GenBank/DDBJ whole genome shotgun (WGS) entry which is preliminary data.</text>
</comment>